<reference evidence="1" key="1">
    <citation type="submission" date="2021-01" db="EMBL/GenBank/DDBJ databases">
        <authorList>
            <consortium name="Genoscope - CEA"/>
            <person name="William W."/>
        </authorList>
    </citation>
    <scope>NUCLEOTIDE SEQUENCE</scope>
</reference>
<dbReference type="EMBL" id="CAJJDP010000072">
    <property type="protein sequence ID" value="CAD8179536.1"/>
    <property type="molecule type" value="Genomic_DNA"/>
</dbReference>
<organism evidence="1 2">
    <name type="scientific">Paramecium octaurelia</name>
    <dbReference type="NCBI Taxonomy" id="43137"/>
    <lineage>
        <taxon>Eukaryota</taxon>
        <taxon>Sar</taxon>
        <taxon>Alveolata</taxon>
        <taxon>Ciliophora</taxon>
        <taxon>Intramacronucleata</taxon>
        <taxon>Oligohymenophorea</taxon>
        <taxon>Peniculida</taxon>
        <taxon>Parameciidae</taxon>
        <taxon>Paramecium</taxon>
    </lineage>
</organism>
<dbReference type="AlphaFoldDB" id="A0A8S1VZB2"/>
<dbReference type="Proteomes" id="UP000683925">
    <property type="component" value="Unassembled WGS sequence"/>
</dbReference>
<comment type="caution">
    <text evidence="1">The sequence shown here is derived from an EMBL/GenBank/DDBJ whole genome shotgun (WGS) entry which is preliminary data.</text>
</comment>
<dbReference type="OrthoDB" id="10285472at2759"/>
<evidence type="ECO:0000313" key="1">
    <source>
        <dbReference type="EMBL" id="CAD8179536.1"/>
    </source>
</evidence>
<keyword evidence="2" id="KW-1185">Reference proteome</keyword>
<name>A0A8S1VZB2_PAROT</name>
<dbReference type="OMA" id="SIEAMKY"/>
<sequence>MEKELEYNLKNSNPYVSDFINKEGKQTNSKGINSDILAPQLQGFCNSKQRKFDLKYRNSISYTPHQNKYFGYCQCPNQKVKHTSLGKVLINNNTTEKKQDVKPSQPVNLANCFNKPKTPKIPFIPYVNSVRYQISENDFVDNLQPHLSGSLKDATQVYKSGSIEAMKYRKGTQLRDKQIKLNNKESDQLRFTCRYLNAKKIKSPPYMVMKKYEFIEKINQEQERKLAKSIDDSLIKRITPLPHLQTLITKSYNSSYQNVDISLSQSIDSQKIKAFLSQR</sequence>
<gene>
    <name evidence="1" type="ORF">POCTA_138.1.T0730066</name>
</gene>
<proteinExistence type="predicted"/>
<accession>A0A8S1VZB2</accession>
<protein>
    <submittedName>
        <fullName evidence="1">Uncharacterized protein</fullName>
    </submittedName>
</protein>
<evidence type="ECO:0000313" key="2">
    <source>
        <dbReference type="Proteomes" id="UP000683925"/>
    </source>
</evidence>